<dbReference type="Proteomes" id="UP001162131">
    <property type="component" value="Unassembled WGS sequence"/>
</dbReference>
<keyword evidence="1" id="KW-0175">Coiled coil</keyword>
<evidence type="ECO:0000256" key="2">
    <source>
        <dbReference type="SAM" id="MobiDB-lite"/>
    </source>
</evidence>
<evidence type="ECO:0000256" key="1">
    <source>
        <dbReference type="SAM" id="Coils"/>
    </source>
</evidence>
<name>A0AAU9J2L3_9CILI</name>
<reference evidence="3" key="1">
    <citation type="submission" date="2021-09" db="EMBL/GenBank/DDBJ databases">
        <authorList>
            <consortium name="AG Swart"/>
            <person name="Singh M."/>
            <person name="Singh A."/>
            <person name="Seah K."/>
            <person name="Emmerich C."/>
        </authorList>
    </citation>
    <scope>NUCLEOTIDE SEQUENCE</scope>
    <source>
        <strain evidence="3">ATCC30299</strain>
    </source>
</reference>
<gene>
    <name evidence="3" type="ORF">BSTOLATCC_MIC28710</name>
</gene>
<accession>A0AAU9J2L3</accession>
<protein>
    <submittedName>
        <fullName evidence="3">Uncharacterized protein</fullName>
    </submittedName>
</protein>
<dbReference type="EMBL" id="CAJZBQ010000028">
    <property type="protein sequence ID" value="CAG9321428.1"/>
    <property type="molecule type" value="Genomic_DNA"/>
</dbReference>
<dbReference type="AlphaFoldDB" id="A0AAU9J2L3"/>
<comment type="caution">
    <text evidence="3">The sequence shown here is derived from an EMBL/GenBank/DDBJ whole genome shotgun (WGS) entry which is preliminary data.</text>
</comment>
<evidence type="ECO:0000313" key="3">
    <source>
        <dbReference type="EMBL" id="CAG9321428.1"/>
    </source>
</evidence>
<keyword evidence="4" id="KW-1185">Reference proteome</keyword>
<proteinExistence type="predicted"/>
<organism evidence="3 4">
    <name type="scientific">Blepharisma stoltei</name>
    <dbReference type="NCBI Taxonomy" id="1481888"/>
    <lineage>
        <taxon>Eukaryota</taxon>
        <taxon>Sar</taxon>
        <taxon>Alveolata</taxon>
        <taxon>Ciliophora</taxon>
        <taxon>Postciliodesmatophora</taxon>
        <taxon>Heterotrichea</taxon>
        <taxon>Heterotrichida</taxon>
        <taxon>Blepharismidae</taxon>
        <taxon>Blepharisma</taxon>
    </lineage>
</organism>
<sequence length="284" mass="33523">MSRKNHQRQTEINEELESPKLPQHFSDQVFNLECELEHNCTAQNVSKLIELYSAAVEYYGSIMDDRFIHYKERLQKLLSRDDYVSAVNDKVSKKNENEINFEDIPVEASSNMRSKSTDLSLNEEPAKETKRDAAQAIKEHMHTSSSISFKICEMLRHQEGTNLENRLKARKKQATIHSTPGSRTRSQTVENVMKITTETKFEKYQEEIEKIMEKYVDEKVNRIQTIKNKYREEINEVNMMGHNDTIAMVLNQLEKDMQREIDEVMKQIDRERKVEISELKKKFR</sequence>
<evidence type="ECO:0000313" key="4">
    <source>
        <dbReference type="Proteomes" id="UP001162131"/>
    </source>
</evidence>
<feature type="region of interest" description="Disordered" evidence="2">
    <location>
        <begin position="1"/>
        <end position="20"/>
    </location>
</feature>
<feature type="coiled-coil region" evidence="1">
    <location>
        <begin position="194"/>
        <end position="274"/>
    </location>
</feature>